<evidence type="ECO:0000256" key="1">
    <source>
        <dbReference type="ARBA" id="ARBA00005695"/>
    </source>
</evidence>
<dbReference type="SUPFAM" id="SSF53850">
    <property type="entry name" value="Periplasmic binding protein-like II"/>
    <property type="match status" value="1"/>
</dbReference>
<keyword evidence="3 4" id="KW-0732">Signal</keyword>
<dbReference type="CDD" id="cd00995">
    <property type="entry name" value="PBP2_NikA_DppA_OppA_like"/>
    <property type="match status" value="1"/>
</dbReference>
<dbReference type="PIRSF" id="PIRSF002741">
    <property type="entry name" value="MppA"/>
    <property type="match status" value="1"/>
</dbReference>
<dbReference type="EMBL" id="JBHRZH010000034">
    <property type="protein sequence ID" value="MFC3764854.1"/>
    <property type="molecule type" value="Genomic_DNA"/>
</dbReference>
<dbReference type="PROSITE" id="PS51257">
    <property type="entry name" value="PROKAR_LIPOPROTEIN"/>
    <property type="match status" value="1"/>
</dbReference>
<dbReference type="RefSeq" id="WP_205117635.1">
    <property type="nucleotide sequence ID" value="NZ_JAFBCM010000001.1"/>
</dbReference>
<evidence type="ECO:0000256" key="2">
    <source>
        <dbReference type="ARBA" id="ARBA00022448"/>
    </source>
</evidence>
<keyword evidence="7" id="KW-1185">Reference proteome</keyword>
<sequence length="541" mass="59139">MNALTRRDLGRLAALSLLGSAGLAACAGSRTAEGEGDQPPKAVDKLTFALGAAPRSLDPAHGFDADSATVLTAMYDQLLVMSADGKLTNHLAEEWSQPTPTTYVYQLRDGVTFWDGTKLTAQDVVFSLERHRDAEVASEYSIYYTKVKSIEATGEREVTITLTKPDPFFAYVPALVGPIVNEAFVRKQGKEFGTPTGLTLGTGPYKIVSYSTSDGAKIVRNDSYWGPKPAIREISFDVITDPESLRLAMRSNQVGATRSIPLDTAPQWDQLESVEVTYARAPNLVYLSFDVLTKPWDDVHVRRAVSHAVDRAGLVNALYHGHARAPKSPVAEDYWNQLLSPDEVTALYDGLPAYDFDLEKAKSELAQSAHPDGFTATVRYTAADTVVAKTLQNLAENLKQLNVTLKLQGLGGTTATSELYGHKSLGLRVAYFAPDYPDPATFLSLGLGKAQMIENGWNFANFTTPEIETLLQTQESSTDPEIRRPALEQLTKIMAEEQPYAALFMYDVSLALSKDLTYDGDYSIWSLYPSQLVAKLGPAKS</sequence>
<dbReference type="InterPro" id="IPR030678">
    <property type="entry name" value="Peptide/Ni-bd"/>
</dbReference>
<organism evidence="6 7">
    <name type="scientific">Tenggerimyces flavus</name>
    <dbReference type="NCBI Taxonomy" id="1708749"/>
    <lineage>
        <taxon>Bacteria</taxon>
        <taxon>Bacillati</taxon>
        <taxon>Actinomycetota</taxon>
        <taxon>Actinomycetes</taxon>
        <taxon>Propionibacteriales</taxon>
        <taxon>Nocardioidaceae</taxon>
        <taxon>Tenggerimyces</taxon>
    </lineage>
</organism>
<evidence type="ECO:0000259" key="5">
    <source>
        <dbReference type="Pfam" id="PF00496"/>
    </source>
</evidence>
<dbReference type="Pfam" id="PF00496">
    <property type="entry name" value="SBP_bac_5"/>
    <property type="match status" value="1"/>
</dbReference>
<dbReference type="Proteomes" id="UP001595699">
    <property type="component" value="Unassembled WGS sequence"/>
</dbReference>
<protein>
    <submittedName>
        <fullName evidence="6">ABC transporter substrate-binding protein</fullName>
    </submittedName>
</protein>
<dbReference type="Gene3D" id="3.40.190.10">
    <property type="entry name" value="Periplasmic binding protein-like II"/>
    <property type="match status" value="1"/>
</dbReference>
<keyword evidence="2" id="KW-0813">Transport</keyword>
<feature type="domain" description="Solute-binding protein family 5" evidence="5">
    <location>
        <begin position="87"/>
        <end position="450"/>
    </location>
</feature>
<dbReference type="PANTHER" id="PTHR30290">
    <property type="entry name" value="PERIPLASMIC BINDING COMPONENT OF ABC TRANSPORTER"/>
    <property type="match status" value="1"/>
</dbReference>
<comment type="caution">
    <text evidence="6">The sequence shown here is derived from an EMBL/GenBank/DDBJ whole genome shotgun (WGS) entry which is preliminary data.</text>
</comment>
<dbReference type="Gene3D" id="3.10.105.10">
    <property type="entry name" value="Dipeptide-binding Protein, Domain 3"/>
    <property type="match status" value="1"/>
</dbReference>
<reference evidence="7" key="1">
    <citation type="journal article" date="2019" name="Int. J. Syst. Evol. Microbiol.">
        <title>The Global Catalogue of Microorganisms (GCM) 10K type strain sequencing project: providing services to taxonomists for standard genome sequencing and annotation.</title>
        <authorList>
            <consortium name="The Broad Institute Genomics Platform"/>
            <consortium name="The Broad Institute Genome Sequencing Center for Infectious Disease"/>
            <person name="Wu L."/>
            <person name="Ma J."/>
        </authorList>
    </citation>
    <scope>NUCLEOTIDE SEQUENCE [LARGE SCALE GENOMIC DNA]</scope>
    <source>
        <strain evidence="7">CGMCC 4.7241</strain>
    </source>
</reference>
<comment type="similarity">
    <text evidence="1">Belongs to the bacterial solute-binding protein 5 family.</text>
</comment>
<evidence type="ECO:0000313" key="6">
    <source>
        <dbReference type="EMBL" id="MFC3764854.1"/>
    </source>
</evidence>
<dbReference type="PANTHER" id="PTHR30290:SF9">
    <property type="entry name" value="OLIGOPEPTIDE-BINDING PROTEIN APPA"/>
    <property type="match status" value="1"/>
</dbReference>
<accession>A0ABV7YJB9</accession>
<evidence type="ECO:0000256" key="3">
    <source>
        <dbReference type="ARBA" id="ARBA00022729"/>
    </source>
</evidence>
<evidence type="ECO:0000256" key="4">
    <source>
        <dbReference type="SAM" id="SignalP"/>
    </source>
</evidence>
<feature type="signal peptide" evidence="4">
    <location>
        <begin position="1"/>
        <end position="27"/>
    </location>
</feature>
<evidence type="ECO:0000313" key="7">
    <source>
        <dbReference type="Proteomes" id="UP001595699"/>
    </source>
</evidence>
<name>A0ABV7YJB9_9ACTN</name>
<dbReference type="InterPro" id="IPR039424">
    <property type="entry name" value="SBP_5"/>
</dbReference>
<dbReference type="InterPro" id="IPR000914">
    <property type="entry name" value="SBP_5_dom"/>
</dbReference>
<feature type="chain" id="PRO_5045613038" evidence="4">
    <location>
        <begin position="28"/>
        <end position="541"/>
    </location>
</feature>
<gene>
    <name evidence="6" type="ORF">ACFOUW_28720</name>
</gene>
<proteinExistence type="inferred from homology"/>